<evidence type="ECO:0000313" key="2">
    <source>
        <dbReference type="Proteomes" id="UP000724874"/>
    </source>
</evidence>
<dbReference type="AlphaFoldDB" id="A0A9P5P1G5"/>
<keyword evidence="2" id="KW-1185">Reference proteome</keyword>
<dbReference type="Proteomes" id="UP000724874">
    <property type="component" value="Unassembled WGS sequence"/>
</dbReference>
<evidence type="ECO:0000313" key="1">
    <source>
        <dbReference type="EMBL" id="KAF8911536.1"/>
    </source>
</evidence>
<gene>
    <name evidence="1" type="ORF">CPB84DRAFT_1820973</name>
</gene>
<dbReference type="OrthoDB" id="2979847at2759"/>
<dbReference type="EMBL" id="JADNYJ010000004">
    <property type="protein sequence ID" value="KAF8911536.1"/>
    <property type="molecule type" value="Genomic_DNA"/>
</dbReference>
<accession>A0A9P5P1G5</accession>
<name>A0A9P5P1G5_GYMJU</name>
<protein>
    <submittedName>
        <fullName evidence="1">Uncharacterized protein</fullName>
    </submittedName>
</protein>
<proteinExistence type="predicted"/>
<reference evidence="1" key="1">
    <citation type="submission" date="2020-11" db="EMBL/GenBank/DDBJ databases">
        <authorList>
            <consortium name="DOE Joint Genome Institute"/>
            <person name="Ahrendt S."/>
            <person name="Riley R."/>
            <person name="Andreopoulos W."/>
            <person name="LaButti K."/>
            <person name="Pangilinan J."/>
            <person name="Ruiz-duenas F.J."/>
            <person name="Barrasa J.M."/>
            <person name="Sanchez-Garcia M."/>
            <person name="Camarero S."/>
            <person name="Miyauchi S."/>
            <person name="Serrano A."/>
            <person name="Linde D."/>
            <person name="Babiker R."/>
            <person name="Drula E."/>
            <person name="Ayuso-Fernandez I."/>
            <person name="Pacheco R."/>
            <person name="Padilla G."/>
            <person name="Ferreira P."/>
            <person name="Barriuso J."/>
            <person name="Kellner H."/>
            <person name="Castanera R."/>
            <person name="Alfaro M."/>
            <person name="Ramirez L."/>
            <person name="Pisabarro A.G."/>
            <person name="Kuo A."/>
            <person name="Tritt A."/>
            <person name="Lipzen A."/>
            <person name="He G."/>
            <person name="Yan M."/>
            <person name="Ng V."/>
            <person name="Cullen D."/>
            <person name="Martin F."/>
            <person name="Rosso M.-N."/>
            <person name="Henrissat B."/>
            <person name="Hibbett D."/>
            <person name="Martinez A.T."/>
            <person name="Grigoriev I.V."/>
        </authorList>
    </citation>
    <scope>NUCLEOTIDE SEQUENCE</scope>
    <source>
        <strain evidence="1">AH 44721</strain>
    </source>
</reference>
<organism evidence="1 2">
    <name type="scientific">Gymnopilus junonius</name>
    <name type="common">Spectacular rustgill mushroom</name>
    <name type="synonym">Gymnopilus spectabilis subsp. junonius</name>
    <dbReference type="NCBI Taxonomy" id="109634"/>
    <lineage>
        <taxon>Eukaryota</taxon>
        <taxon>Fungi</taxon>
        <taxon>Dikarya</taxon>
        <taxon>Basidiomycota</taxon>
        <taxon>Agaricomycotina</taxon>
        <taxon>Agaricomycetes</taxon>
        <taxon>Agaricomycetidae</taxon>
        <taxon>Agaricales</taxon>
        <taxon>Agaricineae</taxon>
        <taxon>Hymenogastraceae</taxon>
        <taxon>Gymnopilus</taxon>
    </lineage>
</organism>
<comment type="caution">
    <text evidence="1">The sequence shown here is derived from an EMBL/GenBank/DDBJ whole genome shotgun (WGS) entry which is preliminary data.</text>
</comment>
<sequence length="168" mass="19156">MSPSMAIPPNIFQVLLPQDSLNILALSKFSVPSEKNAPNLLSLFDDKLFSKTASLVEKEDQTSWNYVKEGTMPLPTARIFYLSPTPETETEKILDDEDEDDSWLDKGPNDHVNYRPPRLVGGNLPYIEKWPQDETVYNTAIPRPIKKAGYLFSVGREVKERQTQWEGK</sequence>